<dbReference type="OrthoDB" id="8253459at2"/>
<keyword evidence="2" id="KW-0732">Signal</keyword>
<dbReference type="EMBL" id="CP017637">
    <property type="protein sequence ID" value="APG13049.1"/>
    <property type="molecule type" value="Genomic_DNA"/>
</dbReference>
<dbReference type="RefSeq" id="WP_155795288.1">
    <property type="nucleotide sequence ID" value="NZ_CP017637.1"/>
</dbReference>
<sequence length="88" mass="9172">MAKSILVIVAILAISTSGALAAQRTHHGRASPAPSPSEGSRGLSPYAVGPGNSNDREMYIKNLRDSGYNPENNFNRFGNVQAAPYGGG</sequence>
<evidence type="ECO:0000313" key="4">
    <source>
        <dbReference type="Proteomes" id="UP000181962"/>
    </source>
</evidence>
<gene>
    <name evidence="3" type="ORF">BKD09_32365</name>
</gene>
<proteinExistence type="predicted"/>
<evidence type="ECO:0000313" key="3">
    <source>
        <dbReference type="EMBL" id="APG13049.1"/>
    </source>
</evidence>
<feature type="signal peptide" evidence="2">
    <location>
        <begin position="1"/>
        <end position="21"/>
    </location>
</feature>
<feature type="region of interest" description="Disordered" evidence="1">
    <location>
        <begin position="22"/>
        <end position="88"/>
    </location>
</feature>
<feature type="compositionally biased region" description="Basic and acidic residues" evidence="1">
    <location>
        <begin position="54"/>
        <end position="64"/>
    </location>
</feature>
<feature type="chain" id="PRO_5013221984" evidence="2">
    <location>
        <begin position="22"/>
        <end position="88"/>
    </location>
</feature>
<accession>A0A1L3FIB4</accession>
<evidence type="ECO:0000256" key="2">
    <source>
        <dbReference type="SAM" id="SignalP"/>
    </source>
</evidence>
<dbReference type="AlphaFoldDB" id="A0A1L3FIB4"/>
<name>A0A1L3FIB4_BRAJP</name>
<dbReference type="Proteomes" id="UP000181962">
    <property type="component" value="Chromosome"/>
</dbReference>
<organism evidence="3 4">
    <name type="scientific">Bradyrhizobium japonicum</name>
    <dbReference type="NCBI Taxonomy" id="375"/>
    <lineage>
        <taxon>Bacteria</taxon>
        <taxon>Pseudomonadati</taxon>
        <taxon>Pseudomonadota</taxon>
        <taxon>Alphaproteobacteria</taxon>
        <taxon>Hyphomicrobiales</taxon>
        <taxon>Nitrobacteraceae</taxon>
        <taxon>Bradyrhizobium</taxon>
    </lineage>
</organism>
<reference evidence="3 4" key="1">
    <citation type="submission" date="2016-11" db="EMBL/GenBank/DDBJ databases">
        <title>Complete Genome Sequence of Bradyrhizobium sp. strain J5, an isolated from soybean nodule in Hokkaido.</title>
        <authorList>
            <person name="Kanehara K."/>
        </authorList>
    </citation>
    <scope>NUCLEOTIDE SEQUENCE [LARGE SCALE GENOMIC DNA]</scope>
    <source>
        <strain evidence="3 4">J5</strain>
    </source>
</reference>
<feature type="compositionally biased region" description="Polar residues" evidence="1">
    <location>
        <begin position="69"/>
        <end position="78"/>
    </location>
</feature>
<evidence type="ECO:0000256" key="1">
    <source>
        <dbReference type="SAM" id="MobiDB-lite"/>
    </source>
</evidence>
<protein>
    <submittedName>
        <fullName evidence="3">Uncharacterized protein</fullName>
    </submittedName>
</protein>